<dbReference type="eggNOG" id="COG3409">
    <property type="taxonomic scope" value="Bacteria"/>
</dbReference>
<evidence type="ECO:0000313" key="3">
    <source>
        <dbReference type="EMBL" id="ESK65488.1"/>
    </source>
</evidence>
<dbReference type="GeneID" id="84817680"/>
<reference evidence="3" key="1">
    <citation type="submission" date="2013-06" db="EMBL/GenBank/DDBJ databases">
        <authorList>
            <person name="Weinstock G."/>
            <person name="Sodergren E."/>
            <person name="Clifton S."/>
            <person name="Fulton L."/>
            <person name="Fulton B."/>
            <person name="Courtney L."/>
            <person name="Fronick C."/>
            <person name="Harrison M."/>
            <person name="Strong C."/>
            <person name="Farmer C."/>
            <person name="Delahaunty K."/>
            <person name="Markovic C."/>
            <person name="Hall O."/>
            <person name="Minx P."/>
            <person name="Tomlinson C."/>
            <person name="Mitreva M."/>
            <person name="Nelson J."/>
            <person name="Hou S."/>
            <person name="Wollam A."/>
            <person name="Pepin K.H."/>
            <person name="Johnson M."/>
            <person name="Bhonagiri V."/>
            <person name="Nash W.E."/>
            <person name="Warren W."/>
            <person name="Chinwalla A."/>
            <person name="Mardis E.R."/>
            <person name="Wilson R.K."/>
        </authorList>
    </citation>
    <scope>NUCLEOTIDE SEQUENCE [LARGE SCALE GENOMIC DNA]</scope>
    <source>
        <strain evidence="3">ATCC 49176</strain>
    </source>
</reference>
<dbReference type="SUPFAM" id="SSF54001">
    <property type="entry name" value="Cysteine proteinases"/>
    <property type="match status" value="1"/>
</dbReference>
<dbReference type="Proteomes" id="UP000019050">
    <property type="component" value="Unassembled WGS sequence"/>
</dbReference>
<protein>
    <submittedName>
        <fullName evidence="3">Cpl-7 lysozyme protein</fullName>
    </submittedName>
</protein>
<accession>W1Q303</accession>
<evidence type="ECO:0000313" key="4">
    <source>
        <dbReference type="Proteomes" id="UP000019050"/>
    </source>
</evidence>
<dbReference type="PROSITE" id="PS50911">
    <property type="entry name" value="CHAP"/>
    <property type="match status" value="1"/>
</dbReference>
<keyword evidence="4" id="KW-1185">Reference proteome</keyword>
<dbReference type="InterPro" id="IPR007921">
    <property type="entry name" value="CHAP_dom"/>
</dbReference>
<dbReference type="SMART" id="SM01095">
    <property type="entry name" value="Cpl-7"/>
    <property type="match status" value="1"/>
</dbReference>
<dbReference type="Gene3D" id="3.90.1720.10">
    <property type="entry name" value="endopeptidase domain like (from Nostoc punctiforme)"/>
    <property type="match status" value="1"/>
</dbReference>
<comment type="caution">
    <text evidence="3">The sequence shown here is derived from an EMBL/GenBank/DDBJ whole genome shotgun (WGS) entry which is preliminary data.</text>
</comment>
<organism evidence="3 4">
    <name type="scientific">Abiotrophia defectiva ATCC 49176</name>
    <dbReference type="NCBI Taxonomy" id="592010"/>
    <lineage>
        <taxon>Bacteria</taxon>
        <taxon>Bacillati</taxon>
        <taxon>Bacillota</taxon>
        <taxon>Bacilli</taxon>
        <taxon>Lactobacillales</taxon>
        <taxon>Aerococcaceae</taxon>
        <taxon>Abiotrophia</taxon>
    </lineage>
</organism>
<sequence>MGQADKLINVAQSYLGTSQWSDDHLAMVDAYNSVSPIPVGYAVQYGDDWCDIFVTVCGDEAGISHLIGRECGVPRHLAWFQEQGIWLGQEWPQAGDIVIFNFDGGPVDHIGIVERVQADGSISTLEGNYNGRVARAYYDWNHEAIAGYARPRYDQDSQESAPASSEDTSPSDDLITAVAWDVIRGEYGNGEERVRELTEAGYDYQTVQDRVNQLLS</sequence>
<feature type="domain" description="Peptidase C51" evidence="2">
    <location>
        <begin position="25"/>
        <end position="150"/>
    </location>
</feature>
<dbReference type="InterPro" id="IPR013168">
    <property type="entry name" value="Cpl_7_lyso_C"/>
</dbReference>
<dbReference type="AlphaFoldDB" id="W1Q303"/>
<gene>
    <name evidence="3" type="ORF">GCWU000182_001165</name>
</gene>
<dbReference type="HOGENOM" id="CLU_1275398_0_0_9"/>
<evidence type="ECO:0000259" key="2">
    <source>
        <dbReference type="PROSITE" id="PS50911"/>
    </source>
</evidence>
<dbReference type="EMBL" id="ACIN03000011">
    <property type="protein sequence ID" value="ESK65488.1"/>
    <property type="molecule type" value="Genomic_DNA"/>
</dbReference>
<feature type="compositionally biased region" description="Polar residues" evidence="1">
    <location>
        <begin position="158"/>
        <end position="168"/>
    </location>
</feature>
<dbReference type="Pfam" id="PF05257">
    <property type="entry name" value="CHAP"/>
    <property type="match status" value="1"/>
</dbReference>
<dbReference type="RefSeq" id="WP_023391808.1">
    <property type="nucleotide sequence ID" value="NZ_KI535340.1"/>
</dbReference>
<evidence type="ECO:0000256" key="1">
    <source>
        <dbReference type="SAM" id="MobiDB-lite"/>
    </source>
</evidence>
<dbReference type="STRING" id="592010.GCWU000182_001165"/>
<proteinExistence type="predicted"/>
<dbReference type="Pfam" id="PF08230">
    <property type="entry name" value="CW_7"/>
    <property type="match status" value="1"/>
</dbReference>
<name>W1Q303_ABIDE</name>
<feature type="region of interest" description="Disordered" evidence="1">
    <location>
        <begin position="151"/>
        <end position="171"/>
    </location>
</feature>
<dbReference type="InterPro" id="IPR038765">
    <property type="entry name" value="Papain-like_cys_pep_sf"/>
</dbReference>